<dbReference type="InterPro" id="IPR000683">
    <property type="entry name" value="Gfo/Idh/MocA-like_OxRdtase_N"/>
</dbReference>
<dbReference type="Proteomes" id="UP001589718">
    <property type="component" value="Unassembled WGS sequence"/>
</dbReference>
<dbReference type="EMBL" id="JBHMCR010000001">
    <property type="protein sequence ID" value="MFB9518411.1"/>
    <property type="molecule type" value="Genomic_DNA"/>
</dbReference>
<evidence type="ECO:0000259" key="1">
    <source>
        <dbReference type="Pfam" id="PF01408"/>
    </source>
</evidence>
<feature type="domain" description="Gfo/Idh/MocA-like oxidoreductase N-terminal" evidence="1">
    <location>
        <begin position="4"/>
        <end position="121"/>
    </location>
</feature>
<dbReference type="PANTHER" id="PTHR43708:SF4">
    <property type="entry name" value="OXIDOREDUCTASE YCEM-RELATED"/>
    <property type="match status" value="1"/>
</dbReference>
<evidence type="ECO:0000313" key="3">
    <source>
        <dbReference type="Proteomes" id="UP001589718"/>
    </source>
</evidence>
<accession>A0ABV5P5D9</accession>
<dbReference type="Gene3D" id="3.40.50.720">
    <property type="entry name" value="NAD(P)-binding Rossmann-like Domain"/>
    <property type="match status" value="1"/>
</dbReference>
<gene>
    <name evidence="2" type="ORF">ACFFTU_00315</name>
</gene>
<evidence type="ECO:0000313" key="2">
    <source>
        <dbReference type="EMBL" id="MFB9518411.1"/>
    </source>
</evidence>
<dbReference type="SUPFAM" id="SSF51735">
    <property type="entry name" value="NAD(P)-binding Rossmann-fold domains"/>
    <property type="match status" value="1"/>
</dbReference>
<dbReference type="Pfam" id="PF01408">
    <property type="entry name" value="GFO_IDH_MocA"/>
    <property type="match status" value="1"/>
</dbReference>
<sequence>MPLSIGAIGFGRHFRRSLLPNLLGCERFTLSAIAEKDPVTRAEAASRFPGLPVLGDAKEIFESDVDAILISTHPAGHVELTRAALNAGKHVFVEKPLGTNPEAVRDLSRLARRTNKVVAVGTMWRHAPAHRLVDQWLTEHQAAVRLLDISVTFPAVYARDGWDLGAEELAFYDMFIHPVDWARHLLGDIGHVDAVRLAGTRPGEVATSIRLLSPSGDAAATINAATGSHAYQVSAWLHTTTGDLLEVDTKDRLRVTTAPAWSGTEGSLRDRATLGWEAGQLYRGWARKGYAEELAAFADRVESCTASGDPVSDELDGAAHTLEIIGRCLAPTGAA</sequence>
<dbReference type="Gene3D" id="3.30.360.10">
    <property type="entry name" value="Dihydrodipicolinate Reductase, domain 2"/>
    <property type="match status" value="1"/>
</dbReference>
<dbReference type="RefSeq" id="WP_380836412.1">
    <property type="nucleotide sequence ID" value="NZ_JBHMCR010000001.1"/>
</dbReference>
<protein>
    <submittedName>
        <fullName evidence="2">Gfo/Idh/MocA family protein</fullName>
    </submittedName>
</protein>
<dbReference type="PANTHER" id="PTHR43708">
    <property type="entry name" value="CONSERVED EXPRESSED OXIDOREDUCTASE (EUROFUNG)"/>
    <property type="match status" value="1"/>
</dbReference>
<name>A0ABV5P5D9_STRCM</name>
<keyword evidence="3" id="KW-1185">Reference proteome</keyword>
<reference evidence="2 3" key="1">
    <citation type="submission" date="2024-09" db="EMBL/GenBank/DDBJ databases">
        <authorList>
            <person name="Sun Q."/>
            <person name="Mori K."/>
        </authorList>
    </citation>
    <scope>NUCLEOTIDE SEQUENCE [LARGE SCALE GENOMIC DNA]</scope>
    <source>
        <strain evidence="2 3">JCM 4362</strain>
    </source>
</reference>
<organism evidence="2 3">
    <name type="scientific">Streptomyces cremeus</name>
    <dbReference type="NCBI Taxonomy" id="66881"/>
    <lineage>
        <taxon>Bacteria</taxon>
        <taxon>Bacillati</taxon>
        <taxon>Actinomycetota</taxon>
        <taxon>Actinomycetes</taxon>
        <taxon>Kitasatosporales</taxon>
        <taxon>Streptomycetaceae</taxon>
        <taxon>Streptomyces</taxon>
    </lineage>
</organism>
<dbReference type="InterPro" id="IPR036291">
    <property type="entry name" value="NAD(P)-bd_dom_sf"/>
</dbReference>
<proteinExistence type="predicted"/>
<dbReference type="InterPro" id="IPR051317">
    <property type="entry name" value="Gfo/Idh/MocA_oxidoreduct"/>
</dbReference>
<comment type="caution">
    <text evidence="2">The sequence shown here is derived from an EMBL/GenBank/DDBJ whole genome shotgun (WGS) entry which is preliminary data.</text>
</comment>